<protein>
    <submittedName>
        <fullName evidence="5">Multiple sugar transport system substrate-binding protein</fullName>
    </submittedName>
</protein>
<comment type="similarity">
    <text evidence="2">Belongs to the bacterial solute-binding protein 1 family.</text>
</comment>
<gene>
    <name evidence="5" type="ORF">SAMN02982931_01889</name>
</gene>
<evidence type="ECO:0000313" key="6">
    <source>
        <dbReference type="Proteomes" id="UP000199071"/>
    </source>
</evidence>
<dbReference type="RefSeq" id="WP_090876152.1">
    <property type="nucleotide sequence ID" value="NZ_FMXQ01000003.1"/>
</dbReference>
<accession>A0A1G6BV34</accession>
<reference evidence="5 6" key="1">
    <citation type="submission" date="2016-10" db="EMBL/GenBank/DDBJ databases">
        <authorList>
            <person name="de Groot N.N."/>
        </authorList>
    </citation>
    <scope>NUCLEOTIDE SEQUENCE [LARGE SCALE GENOMIC DNA]</scope>
    <source>
        <strain evidence="5 6">ATCC 35022</strain>
    </source>
</reference>
<keyword evidence="5" id="KW-0762">Sugar transport</keyword>
<evidence type="ECO:0000256" key="1">
    <source>
        <dbReference type="ARBA" id="ARBA00004418"/>
    </source>
</evidence>
<evidence type="ECO:0000256" key="3">
    <source>
        <dbReference type="ARBA" id="ARBA00022764"/>
    </source>
</evidence>
<name>A0A1G6BV34_9HYPH</name>
<dbReference type="GO" id="GO:0042597">
    <property type="term" value="C:periplasmic space"/>
    <property type="evidence" value="ECO:0007669"/>
    <property type="project" value="UniProtKB-SubCell"/>
</dbReference>
<evidence type="ECO:0000256" key="4">
    <source>
        <dbReference type="SAM" id="SignalP"/>
    </source>
</evidence>
<dbReference type="SUPFAM" id="SSF53850">
    <property type="entry name" value="Periplasmic binding protein-like II"/>
    <property type="match status" value="1"/>
</dbReference>
<keyword evidence="5" id="KW-0813">Transport</keyword>
<dbReference type="PANTHER" id="PTHR43649:SF12">
    <property type="entry name" value="DIACETYLCHITOBIOSE BINDING PROTEIN DASA"/>
    <property type="match status" value="1"/>
</dbReference>
<feature type="signal peptide" evidence="4">
    <location>
        <begin position="1"/>
        <end position="23"/>
    </location>
</feature>
<dbReference type="InterPro" id="IPR050490">
    <property type="entry name" value="Bact_solute-bd_prot1"/>
</dbReference>
<dbReference type="Proteomes" id="UP000199071">
    <property type="component" value="Unassembled WGS sequence"/>
</dbReference>
<dbReference type="CDD" id="cd13585">
    <property type="entry name" value="PBP2_TMBP_like"/>
    <property type="match status" value="1"/>
</dbReference>
<evidence type="ECO:0000313" key="5">
    <source>
        <dbReference type="EMBL" id="SDB24455.1"/>
    </source>
</evidence>
<dbReference type="STRING" id="665467.SAMN02982931_01889"/>
<dbReference type="PANTHER" id="PTHR43649">
    <property type="entry name" value="ARABINOSE-BINDING PROTEIN-RELATED"/>
    <property type="match status" value="1"/>
</dbReference>
<evidence type="ECO:0000256" key="2">
    <source>
        <dbReference type="ARBA" id="ARBA00008520"/>
    </source>
</evidence>
<dbReference type="AlphaFoldDB" id="A0A1G6BV34"/>
<feature type="chain" id="PRO_5011672048" evidence="4">
    <location>
        <begin position="24"/>
        <end position="408"/>
    </location>
</feature>
<dbReference type="Pfam" id="PF01547">
    <property type="entry name" value="SBP_bac_1"/>
    <property type="match status" value="1"/>
</dbReference>
<organism evidence="5 6">
    <name type="scientific">Bauldia litoralis</name>
    <dbReference type="NCBI Taxonomy" id="665467"/>
    <lineage>
        <taxon>Bacteria</taxon>
        <taxon>Pseudomonadati</taxon>
        <taxon>Pseudomonadota</taxon>
        <taxon>Alphaproteobacteria</taxon>
        <taxon>Hyphomicrobiales</taxon>
        <taxon>Kaistiaceae</taxon>
        <taxon>Bauldia</taxon>
    </lineage>
</organism>
<proteinExistence type="inferred from homology"/>
<dbReference type="EMBL" id="FMXQ01000003">
    <property type="protein sequence ID" value="SDB24455.1"/>
    <property type="molecule type" value="Genomic_DNA"/>
</dbReference>
<dbReference type="Gene3D" id="3.40.190.10">
    <property type="entry name" value="Periplasmic binding protein-like II"/>
    <property type="match status" value="2"/>
</dbReference>
<keyword evidence="3" id="KW-0574">Periplasm</keyword>
<keyword evidence="6" id="KW-1185">Reference proteome</keyword>
<dbReference type="InterPro" id="IPR006059">
    <property type="entry name" value="SBP"/>
</dbReference>
<comment type="subcellular location">
    <subcellularLocation>
        <location evidence="1">Periplasm</location>
    </subcellularLocation>
</comment>
<keyword evidence="4" id="KW-0732">Signal</keyword>
<sequence length="408" mass="44069">MRKYLLAAGVAAAALTLATAASAETVRFWYHFDNPDNPMTSLVEKFEAANPGITIEAENVPWNSYYDNLYTAIVGGDAPDAAMVKLFAQPRLLEMGALEPIDDMIASWDGKDDLLDGILKINAGPDGKQYYLPVQYVVLYLYYRTDMFDELGLTPPTTCEEFRDAAIKLTRDTTGDGQVDTYGFGFRGGKGGHDHWLTLTLPQVEGGLDGGNLTADGAVAANQWTVDLFQKDKVFPPSAPNDGFQEIIGGFKQGLTGMTIHHIGSSNGMVEALGDKVSAVPVPACGPNGEAWTSYGDESLAVFSSAEDKDAAWKWISFLAEGENNVLFNKATGQLTVTKSGSADWDLHEKRFVDATVNSLPFAAVLPSSPATSDFVNVVWPTSMQRALTGDITAAEMMQEIQDLYGSE</sequence>
<dbReference type="OrthoDB" id="9811951at2"/>